<feature type="domain" description="AMP-dependent synthetase/ligase" evidence="4">
    <location>
        <begin position="12"/>
        <end position="367"/>
    </location>
</feature>
<proteinExistence type="inferred from homology"/>
<keyword evidence="3" id="KW-0812">Transmembrane</keyword>
<keyword evidence="3" id="KW-0472">Membrane</keyword>
<feature type="transmembrane region" description="Helical" evidence="3">
    <location>
        <begin position="212"/>
        <end position="233"/>
    </location>
</feature>
<evidence type="ECO:0000256" key="2">
    <source>
        <dbReference type="ARBA" id="ARBA00022598"/>
    </source>
</evidence>
<accession>A0A1A2Z6M4</accession>
<dbReference type="GO" id="GO:0006631">
    <property type="term" value="P:fatty acid metabolic process"/>
    <property type="evidence" value="ECO:0007669"/>
    <property type="project" value="TreeGrafter"/>
</dbReference>
<dbReference type="CDD" id="cd04433">
    <property type="entry name" value="AFD_class_I"/>
    <property type="match status" value="1"/>
</dbReference>
<dbReference type="InterPro" id="IPR020845">
    <property type="entry name" value="AMP-binding_CS"/>
</dbReference>
<dbReference type="InterPro" id="IPR000873">
    <property type="entry name" value="AMP-dep_synth/lig_dom"/>
</dbReference>
<name>A0A1A2Z6M4_9MYCO</name>
<keyword evidence="3" id="KW-1133">Transmembrane helix</keyword>
<dbReference type="InterPro" id="IPR042099">
    <property type="entry name" value="ANL_N_sf"/>
</dbReference>
<dbReference type="Gene3D" id="3.30.300.30">
    <property type="match status" value="1"/>
</dbReference>
<dbReference type="PANTHER" id="PTHR43201">
    <property type="entry name" value="ACYL-COA SYNTHETASE"/>
    <property type="match status" value="1"/>
</dbReference>
<comment type="caution">
    <text evidence="5">The sequence shown here is derived from an EMBL/GenBank/DDBJ whole genome shotgun (WGS) entry which is preliminary data.</text>
</comment>
<evidence type="ECO:0000259" key="4">
    <source>
        <dbReference type="Pfam" id="PF00501"/>
    </source>
</evidence>
<dbReference type="OrthoDB" id="3673338at2"/>
<dbReference type="AlphaFoldDB" id="A0A1A2Z6M4"/>
<dbReference type="PANTHER" id="PTHR43201:SF5">
    <property type="entry name" value="MEDIUM-CHAIN ACYL-COA LIGASE ACSF2, MITOCHONDRIAL"/>
    <property type="match status" value="1"/>
</dbReference>
<dbReference type="RefSeq" id="WP_065027343.1">
    <property type="nucleotide sequence ID" value="NZ_LZKI01000033.1"/>
</dbReference>
<comment type="similarity">
    <text evidence="1">Belongs to the ATP-dependent AMP-binding enzyme family.</text>
</comment>
<dbReference type="Pfam" id="PF00501">
    <property type="entry name" value="AMP-binding"/>
    <property type="match status" value="1"/>
</dbReference>
<dbReference type="SUPFAM" id="SSF56801">
    <property type="entry name" value="Acetyl-CoA synthetase-like"/>
    <property type="match status" value="1"/>
</dbReference>
<keyword evidence="2" id="KW-0436">Ligase</keyword>
<evidence type="ECO:0000313" key="6">
    <source>
        <dbReference type="Proteomes" id="UP000091846"/>
    </source>
</evidence>
<protein>
    <submittedName>
        <fullName evidence="5">AMP-binding protein</fullName>
    </submittedName>
</protein>
<dbReference type="EMBL" id="LZKI01000033">
    <property type="protein sequence ID" value="OBI45132.1"/>
    <property type="molecule type" value="Genomic_DNA"/>
</dbReference>
<dbReference type="PROSITE" id="PS00455">
    <property type="entry name" value="AMP_BINDING"/>
    <property type="match status" value="1"/>
</dbReference>
<gene>
    <name evidence="5" type="ORF">A5708_15015</name>
</gene>
<evidence type="ECO:0000256" key="3">
    <source>
        <dbReference type="SAM" id="Phobius"/>
    </source>
</evidence>
<evidence type="ECO:0000256" key="1">
    <source>
        <dbReference type="ARBA" id="ARBA00006432"/>
    </source>
</evidence>
<dbReference type="InterPro" id="IPR045851">
    <property type="entry name" value="AMP-bd_C_sf"/>
</dbReference>
<reference evidence="5 6" key="1">
    <citation type="submission" date="2016-06" db="EMBL/GenBank/DDBJ databases">
        <authorList>
            <person name="Kjaerup R.B."/>
            <person name="Dalgaard T.S."/>
            <person name="Juul-Madsen H.R."/>
        </authorList>
    </citation>
    <scope>NUCLEOTIDE SEQUENCE [LARGE SCALE GENOMIC DNA]</scope>
    <source>
        <strain evidence="5 6">E1334</strain>
    </source>
</reference>
<dbReference type="GO" id="GO:0031956">
    <property type="term" value="F:medium-chain fatty acid-CoA ligase activity"/>
    <property type="evidence" value="ECO:0007669"/>
    <property type="project" value="TreeGrafter"/>
</dbReference>
<evidence type="ECO:0000313" key="5">
    <source>
        <dbReference type="EMBL" id="OBI45132.1"/>
    </source>
</evidence>
<dbReference type="Gene3D" id="3.40.50.12780">
    <property type="entry name" value="N-terminal domain of ligase-like"/>
    <property type="match status" value="1"/>
</dbReference>
<dbReference type="Proteomes" id="UP000091846">
    <property type="component" value="Unassembled WGS sequence"/>
</dbReference>
<sequence>MSNTIDRLVRLRADHDGDTPMIIDPTSRISYRELDSTTKDLAANFIEAGVGKGTRVGLIMPNSTRWVRVAIALTRIGAVLVPLSTLLTAAELAAQLRAAAVQFVVSVEEFRGHRYLDDLAAIHRAELPALQQVWPADRLDNAVASEQVRNIVDPMTATVTSADPLVIMFTSGSSGSPKGVIHSHGNALAAVRSGLAARCITAETRLYLPMPFFWVGGFGSGILSALLAGATLVTEEIPRPETTLKLLEDEGVTLFRGWPDQAETLARHAGEAGADLSALQAGSLQALLPPEQRAQPGARATLFGMTEAFGPYCGYPADTDMPASAWGSCGKPFPGMEVRIVDTDSGAPVAAGVTGMIQIRGPHTLRGICGRTREDLFTADGFYPTGDLGHLDGEGFLFYHGRSDDMFKVSGATVYPSEVETALRAIDGVDNAFVTNVPGAAGNRVGAAVVCHALSAEQLRGSARTLLSAFKVPTMWLLLASDDDVPRGGTGKVDLRRLREMLSDQAQGTRVQG</sequence>
<organism evidence="5 6">
    <name type="scientific">Mycobacterium colombiense</name>
    <dbReference type="NCBI Taxonomy" id="339268"/>
    <lineage>
        <taxon>Bacteria</taxon>
        <taxon>Bacillati</taxon>
        <taxon>Actinomycetota</taxon>
        <taxon>Actinomycetes</taxon>
        <taxon>Mycobacteriales</taxon>
        <taxon>Mycobacteriaceae</taxon>
        <taxon>Mycobacterium</taxon>
        <taxon>Mycobacterium avium complex (MAC)</taxon>
    </lineage>
</organism>